<reference evidence="3 4" key="1">
    <citation type="submission" date="2020-08" db="EMBL/GenBank/DDBJ databases">
        <title>Genomic Encyclopedia of Type Strains, Phase IV (KMG-IV): sequencing the most valuable type-strain genomes for metagenomic binning, comparative biology and taxonomic classification.</title>
        <authorList>
            <person name="Goeker M."/>
        </authorList>
    </citation>
    <scope>NUCLEOTIDE SEQUENCE [LARGE SCALE GENOMIC DNA]</scope>
    <source>
        <strain evidence="3 4">DSM 11590</strain>
    </source>
</reference>
<gene>
    <name evidence="3" type="ORF">FHS48_000422</name>
</gene>
<feature type="transmembrane region" description="Helical" evidence="1">
    <location>
        <begin position="27"/>
        <end position="50"/>
    </location>
</feature>
<accession>A0A7X0DKK4</accession>
<dbReference type="PANTHER" id="PTHR30336">
    <property type="entry name" value="INNER MEMBRANE PROTEIN, PROBABLE PERMEASE"/>
    <property type="match status" value="1"/>
</dbReference>
<name>A0A7X0DKK4_NOVIT</name>
<proteinExistence type="predicted"/>
<dbReference type="Gene3D" id="3.40.50.620">
    <property type="entry name" value="HUPs"/>
    <property type="match status" value="1"/>
</dbReference>
<evidence type="ECO:0000313" key="4">
    <source>
        <dbReference type="Proteomes" id="UP000544872"/>
    </source>
</evidence>
<dbReference type="InterPro" id="IPR051599">
    <property type="entry name" value="Cell_Envelope_Assoc"/>
</dbReference>
<evidence type="ECO:0000313" key="3">
    <source>
        <dbReference type="EMBL" id="MBB6209041.1"/>
    </source>
</evidence>
<dbReference type="Pfam" id="PF02698">
    <property type="entry name" value="DUF218"/>
    <property type="match status" value="1"/>
</dbReference>
<dbReference type="Proteomes" id="UP000544872">
    <property type="component" value="Unassembled WGS sequence"/>
</dbReference>
<keyword evidence="4" id="KW-1185">Reference proteome</keyword>
<protein>
    <submittedName>
        <fullName evidence="3">Uncharacterized SAM-binding protein YcdF (DUF218 family)</fullName>
    </submittedName>
</protein>
<dbReference type="AlphaFoldDB" id="A0A7X0DKK4"/>
<evidence type="ECO:0000256" key="1">
    <source>
        <dbReference type="SAM" id="Phobius"/>
    </source>
</evidence>
<dbReference type="EMBL" id="JACIIX010000001">
    <property type="protein sequence ID" value="MBB6209041.1"/>
    <property type="molecule type" value="Genomic_DNA"/>
</dbReference>
<evidence type="ECO:0000259" key="2">
    <source>
        <dbReference type="Pfam" id="PF02698"/>
    </source>
</evidence>
<sequence>MRRHRFVIRGVPQLETVSRVVRRAVSWVTRLIAFALLLTAVWLLGLIHYVETMPERVEDILTRTDAIVVLTGGSERLSTGIGLLRQGRADVLFISGVFPETRLETLLRDEAGVEDLRNRVFLGHVATDTIGNAIETAIWMREHRWRSIRLVTANYHMRRSLLEFEAAMPGVQIIPHPVFPAAVKWEEWWRYPGTAALFATEYSKYLAARLRLQFPDTPAPGWQR</sequence>
<dbReference type="PANTHER" id="PTHR30336:SF4">
    <property type="entry name" value="ENVELOPE BIOGENESIS FACTOR ELYC"/>
    <property type="match status" value="1"/>
</dbReference>
<dbReference type="InterPro" id="IPR014729">
    <property type="entry name" value="Rossmann-like_a/b/a_fold"/>
</dbReference>
<comment type="caution">
    <text evidence="3">The sequence shown here is derived from an EMBL/GenBank/DDBJ whole genome shotgun (WGS) entry which is preliminary data.</text>
</comment>
<dbReference type="GO" id="GO:0000270">
    <property type="term" value="P:peptidoglycan metabolic process"/>
    <property type="evidence" value="ECO:0007669"/>
    <property type="project" value="TreeGrafter"/>
</dbReference>
<keyword evidence="1" id="KW-0812">Transmembrane</keyword>
<organism evidence="3 4">
    <name type="scientific">Novispirillum itersonii</name>
    <name type="common">Aquaspirillum itersonii</name>
    <dbReference type="NCBI Taxonomy" id="189"/>
    <lineage>
        <taxon>Bacteria</taxon>
        <taxon>Pseudomonadati</taxon>
        <taxon>Pseudomonadota</taxon>
        <taxon>Alphaproteobacteria</taxon>
        <taxon>Rhodospirillales</taxon>
        <taxon>Novispirillaceae</taxon>
        <taxon>Novispirillum</taxon>
    </lineage>
</organism>
<feature type="domain" description="DUF218" evidence="2">
    <location>
        <begin position="65"/>
        <end position="188"/>
    </location>
</feature>
<keyword evidence="1" id="KW-0472">Membrane</keyword>
<dbReference type="GO" id="GO:0043164">
    <property type="term" value="P:Gram-negative-bacterium-type cell wall biogenesis"/>
    <property type="evidence" value="ECO:0007669"/>
    <property type="project" value="TreeGrafter"/>
</dbReference>
<dbReference type="CDD" id="cd06259">
    <property type="entry name" value="YdcF-like"/>
    <property type="match status" value="1"/>
</dbReference>
<dbReference type="InterPro" id="IPR003848">
    <property type="entry name" value="DUF218"/>
</dbReference>
<keyword evidence="1" id="KW-1133">Transmembrane helix</keyword>
<dbReference type="RefSeq" id="WP_184260820.1">
    <property type="nucleotide sequence ID" value="NZ_JACIIX010000001.1"/>
</dbReference>
<dbReference type="GO" id="GO:0005886">
    <property type="term" value="C:plasma membrane"/>
    <property type="evidence" value="ECO:0007669"/>
    <property type="project" value="TreeGrafter"/>
</dbReference>